<feature type="compositionally biased region" description="Low complexity" evidence="3">
    <location>
        <begin position="75"/>
        <end position="93"/>
    </location>
</feature>
<organism evidence="5">
    <name type="scientific">Pseudo-nitzschia australis</name>
    <dbReference type="NCBI Taxonomy" id="44445"/>
    <lineage>
        <taxon>Eukaryota</taxon>
        <taxon>Sar</taxon>
        <taxon>Stramenopiles</taxon>
        <taxon>Ochrophyta</taxon>
        <taxon>Bacillariophyta</taxon>
        <taxon>Bacillariophyceae</taxon>
        <taxon>Bacillariophycidae</taxon>
        <taxon>Bacillariales</taxon>
        <taxon>Bacillariaceae</taxon>
        <taxon>Pseudo-nitzschia</taxon>
    </lineage>
</organism>
<dbReference type="GO" id="GO:0006457">
    <property type="term" value="P:protein folding"/>
    <property type="evidence" value="ECO:0007669"/>
    <property type="project" value="InterPro"/>
</dbReference>
<feature type="compositionally biased region" description="Polar residues" evidence="3">
    <location>
        <begin position="94"/>
        <end position="118"/>
    </location>
</feature>
<sequence length="118" mass="13013">MSQVYATEPQTSGLVVLETTAGPLSIHLWCKECPHTVRYFLQLCIDGFYDNLVFHRVVPNFLIQTGDANFRQSVNSSSNSNNSNSNSSNSNSNRTKSNTKSTIINDDQGSSSSVLHLQ</sequence>
<dbReference type="InterPro" id="IPR002130">
    <property type="entry name" value="Cyclophilin-type_PPIase_dom"/>
</dbReference>
<dbReference type="AlphaFoldDB" id="A0A7S4AJQ9"/>
<proteinExistence type="predicted"/>
<dbReference type="Gene3D" id="2.40.100.10">
    <property type="entry name" value="Cyclophilin-like"/>
    <property type="match status" value="1"/>
</dbReference>
<dbReference type="PROSITE" id="PS00170">
    <property type="entry name" value="CSA_PPIASE_1"/>
    <property type="match status" value="1"/>
</dbReference>
<dbReference type="InterPro" id="IPR029000">
    <property type="entry name" value="Cyclophilin-like_dom_sf"/>
</dbReference>
<dbReference type="InterPro" id="IPR020892">
    <property type="entry name" value="Cyclophilin-type_PPIase_CS"/>
</dbReference>
<comment type="subcellular location">
    <subcellularLocation>
        <location evidence="1">Nucleus</location>
    </subcellularLocation>
</comment>
<dbReference type="PANTHER" id="PTHR45625">
    <property type="entry name" value="PEPTIDYL-PROLYL CIS-TRANS ISOMERASE-RELATED"/>
    <property type="match status" value="1"/>
</dbReference>
<dbReference type="Pfam" id="PF00160">
    <property type="entry name" value="Pro_isomerase"/>
    <property type="match status" value="1"/>
</dbReference>
<dbReference type="GO" id="GO:0071013">
    <property type="term" value="C:catalytic step 2 spliceosome"/>
    <property type="evidence" value="ECO:0007669"/>
    <property type="project" value="TreeGrafter"/>
</dbReference>
<evidence type="ECO:0000256" key="2">
    <source>
        <dbReference type="ARBA" id="ARBA00023242"/>
    </source>
</evidence>
<evidence type="ECO:0000313" key="5">
    <source>
        <dbReference type="EMBL" id="CAE0718197.1"/>
    </source>
</evidence>
<evidence type="ECO:0000256" key="1">
    <source>
        <dbReference type="ARBA" id="ARBA00004123"/>
    </source>
</evidence>
<feature type="region of interest" description="Disordered" evidence="3">
    <location>
        <begin position="72"/>
        <end position="118"/>
    </location>
</feature>
<keyword evidence="2" id="KW-0539">Nucleus</keyword>
<evidence type="ECO:0000259" key="4">
    <source>
        <dbReference type="PROSITE" id="PS50072"/>
    </source>
</evidence>
<dbReference type="EMBL" id="HBIX01015022">
    <property type="protein sequence ID" value="CAE0718197.1"/>
    <property type="molecule type" value="Transcribed_RNA"/>
</dbReference>
<name>A0A7S4AJQ9_9STRA</name>
<protein>
    <recommendedName>
        <fullName evidence="4">PPIase cyclophilin-type domain-containing protein</fullName>
    </recommendedName>
</protein>
<accession>A0A7S4AJQ9</accession>
<gene>
    <name evidence="5" type="ORF">PAUS00366_LOCUS10951</name>
</gene>
<dbReference type="SUPFAM" id="SSF50891">
    <property type="entry name" value="Cyclophilin-like"/>
    <property type="match status" value="1"/>
</dbReference>
<dbReference type="PROSITE" id="PS50072">
    <property type="entry name" value="CSA_PPIASE_2"/>
    <property type="match status" value="1"/>
</dbReference>
<reference evidence="5" key="1">
    <citation type="submission" date="2021-01" db="EMBL/GenBank/DDBJ databases">
        <authorList>
            <person name="Corre E."/>
            <person name="Pelletier E."/>
            <person name="Niang G."/>
            <person name="Scheremetjew M."/>
            <person name="Finn R."/>
            <person name="Kale V."/>
            <person name="Holt S."/>
            <person name="Cochrane G."/>
            <person name="Meng A."/>
            <person name="Brown T."/>
            <person name="Cohen L."/>
        </authorList>
    </citation>
    <scope>NUCLEOTIDE SEQUENCE</scope>
    <source>
        <strain evidence="5">10249 10 AB</strain>
    </source>
</reference>
<feature type="domain" description="PPIase cyclophilin-type" evidence="4">
    <location>
        <begin position="11"/>
        <end position="118"/>
    </location>
</feature>
<dbReference type="InterPro" id="IPR044666">
    <property type="entry name" value="Cyclophilin_A-like"/>
</dbReference>
<dbReference type="PANTHER" id="PTHR45625:SF6">
    <property type="entry name" value="SPLICEOSOME-ASSOCIATED PROTEIN CWC27 HOMOLOG"/>
    <property type="match status" value="1"/>
</dbReference>
<evidence type="ECO:0000256" key="3">
    <source>
        <dbReference type="SAM" id="MobiDB-lite"/>
    </source>
</evidence>
<dbReference type="GO" id="GO:0003755">
    <property type="term" value="F:peptidyl-prolyl cis-trans isomerase activity"/>
    <property type="evidence" value="ECO:0007669"/>
    <property type="project" value="InterPro"/>
</dbReference>